<name>A0A0H3XGU0_9MOLU</name>
<evidence type="ECO:0000256" key="1">
    <source>
        <dbReference type="SAM" id="Phobius"/>
    </source>
</evidence>
<feature type="transmembrane region" description="Helical" evidence="1">
    <location>
        <begin position="39"/>
        <end position="63"/>
    </location>
</feature>
<evidence type="ECO:0000313" key="2">
    <source>
        <dbReference type="EMBL" id="AKM53703.1"/>
    </source>
</evidence>
<dbReference type="Proteomes" id="UP000035661">
    <property type="component" value="Chromosome"/>
</dbReference>
<dbReference type="PATRIC" id="fig|743698.3.peg.103"/>
<organism evidence="2 3">
    <name type="scientific">Spiroplasma eriocheiris</name>
    <dbReference type="NCBI Taxonomy" id="315358"/>
    <lineage>
        <taxon>Bacteria</taxon>
        <taxon>Bacillati</taxon>
        <taxon>Mycoplasmatota</taxon>
        <taxon>Mollicutes</taxon>
        <taxon>Entomoplasmatales</taxon>
        <taxon>Spiroplasmataceae</taxon>
        <taxon>Spiroplasma</taxon>
    </lineage>
</organism>
<feature type="transmembrane region" description="Helical" evidence="1">
    <location>
        <begin position="6"/>
        <end position="27"/>
    </location>
</feature>
<evidence type="ECO:0008006" key="4">
    <source>
        <dbReference type="Google" id="ProtNLM"/>
    </source>
</evidence>
<evidence type="ECO:0000313" key="3">
    <source>
        <dbReference type="Proteomes" id="UP000035661"/>
    </source>
</evidence>
<sequence>MTPSIYIYFAFVPAVIFFLIWMTIKVMEASFHRYLYHKFLILIIAGAICFTAVIIIVIVSFFIGPPLS</sequence>
<keyword evidence="1" id="KW-0472">Membrane</keyword>
<keyword evidence="1" id="KW-0812">Transmembrane</keyword>
<keyword evidence="3" id="KW-1185">Reference proteome</keyword>
<keyword evidence="1" id="KW-1133">Transmembrane helix</keyword>
<dbReference type="KEGG" id="seri:SERIO_v1c01010"/>
<proteinExistence type="predicted"/>
<accession>A0A0H3XGU0</accession>
<dbReference type="EMBL" id="CP011856">
    <property type="protein sequence ID" value="AKM53703.1"/>
    <property type="molecule type" value="Genomic_DNA"/>
</dbReference>
<reference evidence="3" key="2">
    <citation type="submission" date="2015-06" db="EMBL/GenBank/DDBJ databases">
        <title>Complete genome sequence of Spiroplasma eriocheiris TDA-040725-5 (DSM 21848).</title>
        <authorList>
            <person name="Lo W.-S."/>
            <person name="Kuo C.-H."/>
        </authorList>
    </citation>
    <scope>NUCLEOTIDE SEQUENCE [LARGE SCALE GENOMIC DNA]</scope>
    <source>
        <strain evidence="3">TDA-040725-5</strain>
    </source>
</reference>
<dbReference type="AlphaFoldDB" id="A0A0H3XGU0"/>
<protein>
    <recommendedName>
        <fullName evidence="4">Transmembrane protein</fullName>
    </recommendedName>
</protein>
<gene>
    <name evidence="2" type="ORF">SERIO_v1c01010</name>
</gene>
<dbReference type="RefSeq" id="WP_047790984.1">
    <property type="nucleotide sequence ID" value="NZ_CP011856.1"/>
</dbReference>
<reference evidence="2 3" key="1">
    <citation type="journal article" date="2015" name="Genome Biol. Evol.">
        <title>Found and Lost: The Fates of Horizontally Acquired Genes in Arthropod-Symbiotic Spiroplasma.</title>
        <authorList>
            <person name="Lo W.S."/>
            <person name="Gasparich G.E."/>
            <person name="Kuo C.H."/>
        </authorList>
    </citation>
    <scope>NUCLEOTIDE SEQUENCE [LARGE SCALE GENOMIC DNA]</scope>
    <source>
        <strain evidence="3">TDA-040725-5</strain>
    </source>
</reference>